<dbReference type="InterPro" id="IPR000242">
    <property type="entry name" value="PTP_cat"/>
</dbReference>
<evidence type="ECO:0000313" key="3">
    <source>
        <dbReference type="EMBL" id="KAK2172819.1"/>
    </source>
</evidence>
<dbReference type="Pfam" id="PF00102">
    <property type="entry name" value="Y_phosphatase"/>
    <property type="match status" value="2"/>
</dbReference>
<protein>
    <recommendedName>
        <fullName evidence="5">Protein tyrosine phosphatase</fullName>
    </recommendedName>
</protein>
<keyword evidence="4" id="KW-1185">Reference proteome</keyword>
<feature type="domain" description="Tyrosine-protein phosphatase" evidence="1">
    <location>
        <begin position="1"/>
        <end position="180"/>
    </location>
</feature>
<dbReference type="SMART" id="SM00194">
    <property type="entry name" value="PTPc"/>
    <property type="match status" value="2"/>
</dbReference>
<dbReference type="InterPro" id="IPR003595">
    <property type="entry name" value="Tyr_Pase_cat"/>
</dbReference>
<dbReference type="InterPro" id="IPR050348">
    <property type="entry name" value="Protein-Tyr_Phosphatase"/>
</dbReference>
<dbReference type="InterPro" id="IPR000387">
    <property type="entry name" value="Tyr_Pase_dom"/>
</dbReference>
<evidence type="ECO:0008006" key="5">
    <source>
        <dbReference type="Google" id="ProtNLM"/>
    </source>
</evidence>
<sequence>MIWEQKTAIIMMITKLTERGRRKCDQYWPSEAEHTYGQFTVRVASVHVTAQYTVRVFGLRHTREKGSSILRKSLVERTVTQYHYTEWPDHGVPEYTLPVLKFVRTSVGANPDDAGPMVLHCSAGVGRTGTCIVIDAMIKQIQDKGSIDVIGFLTHIRNQRHYLVQTEDQYVFIHDALLEYIQSGDTEVSSSEIGPFLETLKRTDAAQGDSLLQRLYKLVSAFKPDEDSQCSALMEVNASKNRSKHVLPVESSQVRLPAKPGVEGSDYINASHLMGYNTNKEFIVTQHPMAGTTDDFWRMVWDQNSMTIVLLSVIDDECTEFWPKGEEIMDRGHFKVSSLTEEDSRGSYTTHDFLLQSTQDDYECTTTIIAMSNWPDCCAPLSSVFDLVRNVKNRHHELEGPVIVVDKYGGTAAAKFCGLVMLHDQLMQSDLVDPYMTAKLYHFKRPGVFPTPEKDFLFLYECVVVVLQEDFLFLYECVVVVLQEDFLFLYECVVVVLQEDFLFLYECVVVVLQEDFLFLYECVVVVLQEDFLFLYECVVVVLQEDFLFLYECVVVVLLEDFLFLYECVVVRLQEDFLFLYECVVVVLQEDFLFLYECVVVVLQEDFLFLYECVVVVLQDRRTSCSSEDFLFLYEAIASICDEKHLLNLTLGSGKDSVIIENSRPHSMTRSVSRLSNVAHETPM</sequence>
<evidence type="ECO:0000313" key="4">
    <source>
        <dbReference type="Proteomes" id="UP001209878"/>
    </source>
</evidence>
<dbReference type="PRINTS" id="PR00700">
    <property type="entry name" value="PRTYPHPHTASE"/>
</dbReference>
<dbReference type="FunFam" id="3.90.190.10:FF:000185">
    <property type="entry name" value="Predicted protein"/>
    <property type="match status" value="1"/>
</dbReference>
<accession>A0AAD9KJM0</accession>
<gene>
    <name evidence="3" type="ORF">NP493_926g02007</name>
</gene>
<dbReference type="InterPro" id="IPR016130">
    <property type="entry name" value="Tyr_Pase_AS"/>
</dbReference>
<dbReference type="PROSITE" id="PS50055">
    <property type="entry name" value="TYR_PHOSPHATASE_PTP"/>
    <property type="match status" value="2"/>
</dbReference>
<dbReference type="PROSITE" id="PS50056">
    <property type="entry name" value="TYR_PHOSPHATASE_2"/>
    <property type="match status" value="1"/>
</dbReference>
<dbReference type="SUPFAM" id="SSF52799">
    <property type="entry name" value="(Phosphotyrosine protein) phosphatases II"/>
    <property type="match status" value="2"/>
</dbReference>
<name>A0AAD9KJM0_RIDPI</name>
<comment type="caution">
    <text evidence="3">The sequence shown here is derived from an EMBL/GenBank/DDBJ whole genome shotgun (WGS) entry which is preliminary data.</text>
</comment>
<dbReference type="InterPro" id="IPR029021">
    <property type="entry name" value="Prot-tyrosine_phosphatase-like"/>
</dbReference>
<dbReference type="PROSITE" id="PS00383">
    <property type="entry name" value="TYR_PHOSPHATASE_1"/>
    <property type="match status" value="1"/>
</dbReference>
<dbReference type="GO" id="GO:0004725">
    <property type="term" value="F:protein tyrosine phosphatase activity"/>
    <property type="evidence" value="ECO:0007669"/>
    <property type="project" value="InterPro"/>
</dbReference>
<dbReference type="AlphaFoldDB" id="A0AAD9KJM0"/>
<dbReference type="Proteomes" id="UP001209878">
    <property type="component" value="Unassembled WGS sequence"/>
</dbReference>
<reference evidence="3" key="1">
    <citation type="journal article" date="2023" name="Mol. Biol. Evol.">
        <title>Third-Generation Sequencing Reveals the Adaptive Role of the Epigenome in Three Deep-Sea Polychaetes.</title>
        <authorList>
            <person name="Perez M."/>
            <person name="Aroh O."/>
            <person name="Sun Y."/>
            <person name="Lan Y."/>
            <person name="Juniper S.K."/>
            <person name="Young C.R."/>
            <person name="Angers B."/>
            <person name="Qian P.Y."/>
        </authorList>
    </citation>
    <scope>NUCLEOTIDE SEQUENCE</scope>
    <source>
        <strain evidence="3">R07B-5</strain>
    </source>
</reference>
<dbReference type="FunFam" id="3.90.190.10:FF:000013">
    <property type="entry name" value="receptor-type tyrosine-protein phosphatase zeta isoform X1"/>
    <property type="match status" value="1"/>
</dbReference>
<evidence type="ECO:0000259" key="1">
    <source>
        <dbReference type="PROSITE" id="PS50055"/>
    </source>
</evidence>
<feature type="domain" description="Tyrosine-protein phosphatase" evidence="1">
    <location>
        <begin position="212"/>
        <end position="466"/>
    </location>
</feature>
<dbReference type="EMBL" id="JAODUO010000926">
    <property type="protein sequence ID" value="KAK2172819.1"/>
    <property type="molecule type" value="Genomic_DNA"/>
</dbReference>
<organism evidence="3 4">
    <name type="scientific">Ridgeia piscesae</name>
    <name type="common">Tubeworm</name>
    <dbReference type="NCBI Taxonomy" id="27915"/>
    <lineage>
        <taxon>Eukaryota</taxon>
        <taxon>Metazoa</taxon>
        <taxon>Spiralia</taxon>
        <taxon>Lophotrochozoa</taxon>
        <taxon>Annelida</taxon>
        <taxon>Polychaeta</taxon>
        <taxon>Sedentaria</taxon>
        <taxon>Canalipalpata</taxon>
        <taxon>Sabellida</taxon>
        <taxon>Siboglinidae</taxon>
        <taxon>Ridgeia</taxon>
    </lineage>
</organism>
<dbReference type="Gene3D" id="3.90.190.10">
    <property type="entry name" value="Protein tyrosine phosphatase superfamily"/>
    <property type="match status" value="2"/>
</dbReference>
<evidence type="ECO:0000259" key="2">
    <source>
        <dbReference type="PROSITE" id="PS50056"/>
    </source>
</evidence>
<feature type="domain" description="Tyrosine specific protein phosphatases" evidence="2">
    <location>
        <begin position="97"/>
        <end position="171"/>
    </location>
</feature>
<dbReference type="PANTHER" id="PTHR19134">
    <property type="entry name" value="RECEPTOR-TYPE TYROSINE-PROTEIN PHOSPHATASE"/>
    <property type="match status" value="1"/>
</dbReference>
<dbReference type="PANTHER" id="PTHR19134:SF540">
    <property type="entry name" value="TYROSINE-PROTEIN PHOSPHATASE 99A"/>
    <property type="match status" value="1"/>
</dbReference>
<proteinExistence type="predicted"/>
<dbReference type="SMART" id="SM00404">
    <property type="entry name" value="PTPc_motif"/>
    <property type="match status" value="2"/>
</dbReference>